<reference evidence="2" key="2">
    <citation type="journal article" date="2016" name="Sci. Rep.">
        <title>Dictyocaulus viviparus genome, variome and transcriptome elucidate lungworm biology and support future intervention.</title>
        <authorList>
            <person name="McNulty S.N."/>
            <person name="Strube C."/>
            <person name="Rosa B.A."/>
            <person name="Martin J.C."/>
            <person name="Tyagi R."/>
            <person name="Choi Y.J."/>
            <person name="Wang Q."/>
            <person name="Hallsworth Pepin K."/>
            <person name="Zhang X."/>
            <person name="Ozersky P."/>
            <person name="Wilson R.K."/>
            <person name="Sternberg P.W."/>
            <person name="Gasser R.B."/>
            <person name="Mitreva M."/>
        </authorList>
    </citation>
    <scope>NUCLEOTIDE SEQUENCE [LARGE SCALE GENOMIC DNA]</scope>
    <source>
        <strain evidence="2">HannoverDv2000</strain>
    </source>
</reference>
<sequence length="69" mass="7996">MGKAVGQHLKFLEIDECRKITEFGLKHLELCSGLKLLILRNMKRVHSPEKVLERLKHALPNTEIHFPIP</sequence>
<evidence type="ECO:0008006" key="3">
    <source>
        <dbReference type="Google" id="ProtNLM"/>
    </source>
</evidence>
<name>A0A0D8XKZ6_DICVI</name>
<dbReference type="STRING" id="29172.A0A0D8XKZ6"/>
<gene>
    <name evidence="1" type="ORF">DICVIV_08789</name>
</gene>
<accession>A0A0D8XKZ6</accession>
<keyword evidence="2" id="KW-1185">Reference proteome</keyword>
<protein>
    <recommendedName>
        <fullName evidence="3">ATP synthase subunit s, mitochondrial</fullName>
    </recommendedName>
</protein>
<organism evidence="1 2">
    <name type="scientific">Dictyocaulus viviparus</name>
    <name type="common">Bovine lungworm</name>
    <dbReference type="NCBI Taxonomy" id="29172"/>
    <lineage>
        <taxon>Eukaryota</taxon>
        <taxon>Metazoa</taxon>
        <taxon>Ecdysozoa</taxon>
        <taxon>Nematoda</taxon>
        <taxon>Chromadorea</taxon>
        <taxon>Rhabditida</taxon>
        <taxon>Rhabditina</taxon>
        <taxon>Rhabditomorpha</taxon>
        <taxon>Strongyloidea</taxon>
        <taxon>Metastrongylidae</taxon>
        <taxon>Dictyocaulus</taxon>
    </lineage>
</organism>
<dbReference type="Gene3D" id="3.80.10.10">
    <property type="entry name" value="Ribonuclease Inhibitor"/>
    <property type="match status" value="1"/>
</dbReference>
<dbReference type="InterPro" id="IPR032675">
    <property type="entry name" value="LRR_dom_sf"/>
</dbReference>
<dbReference type="EMBL" id="KN716422">
    <property type="protein sequence ID" value="KJH45175.1"/>
    <property type="molecule type" value="Genomic_DNA"/>
</dbReference>
<evidence type="ECO:0000313" key="1">
    <source>
        <dbReference type="EMBL" id="KJH45175.1"/>
    </source>
</evidence>
<reference evidence="1 2" key="1">
    <citation type="submission" date="2013-11" db="EMBL/GenBank/DDBJ databases">
        <title>Draft genome of the bovine lungworm Dictyocaulus viviparus.</title>
        <authorList>
            <person name="Mitreva M."/>
        </authorList>
    </citation>
    <scope>NUCLEOTIDE SEQUENCE [LARGE SCALE GENOMIC DNA]</scope>
    <source>
        <strain evidence="1 2">HannoverDv2000</strain>
    </source>
</reference>
<evidence type="ECO:0000313" key="2">
    <source>
        <dbReference type="Proteomes" id="UP000053766"/>
    </source>
</evidence>
<dbReference type="Proteomes" id="UP000053766">
    <property type="component" value="Unassembled WGS sequence"/>
</dbReference>
<dbReference type="OrthoDB" id="5859291at2759"/>
<dbReference type="AlphaFoldDB" id="A0A0D8XKZ6"/>
<proteinExistence type="predicted"/>